<sequence length="401" mass="44660">MKRNYTNRRNQFVVTLDGTSIKKWIIISFIGLFMTFVLSGVLTSLKPEHRLTSSSINELTSNISGEAFLQLISAENRYFTSALPDKTEPIKLTSIFFTVATSINPDDPRSLLGRELPGFSLFDSEIIVAGDGTNYTNMPYESPPPTEVLEQEREASIDKNEVVTEAGDEAKSPPALTTGDKKVVYIYNTHNTESYLPLLEGEDDPNRAIHSNANVTLVSELLGKALNEQGIGNQVEETDIQSNLKQKGWNYAQSYTASRPVVQEAMTTNRDIDYIIDIHRDSQRKDVTTIEMNGKKYAKIAFVIGGDNPTAEKNEKLAKELHSLLEKKYPGLSRGIFKQSGKGVNGVYNQDLTSNAMLLEFGGVDNNMDELKNSVSAIADVFSEFYWQAEKVNAESKEDKK</sequence>
<accession>A0A1L3MPP6</accession>
<dbReference type="STRING" id="1547283.A9C19_05935"/>
<dbReference type="RefSeq" id="WP_072579112.1">
    <property type="nucleotide sequence ID" value="NZ_CP016020.1"/>
</dbReference>
<dbReference type="EMBL" id="CP016020">
    <property type="protein sequence ID" value="APH04320.1"/>
    <property type="molecule type" value="Genomic_DNA"/>
</dbReference>
<evidence type="ECO:0000313" key="3">
    <source>
        <dbReference type="Proteomes" id="UP000181936"/>
    </source>
</evidence>
<reference evidence="2 3" key="1">
    <citation type="journal article" date="2016" name="Sci. Rep.">
        <title>Complete genome sequence and transcriptomic analysis of a novel marine strain Bacillus weihaiensis reveals the mechanism of brown algae degradation.</title>
        <authorList>
            <person name="Zhu Y."/>
            <person name="Chen P."/>
            <person name="Bao Y."/>
            <person name="Men Y."/>
            <person name="Zeng Y."/>
            <person name="Yang J."/>
            <person name="Sun J."/>
            <person name="Sun Y."/>
        </authorList>
    </citation>
    <scope>NUCLEOTIDE SEQUENCE [LARGE SCALE GENOMIC DNA]</scope>
    <source>
        <strain evidence="2 3">Alg07</strain>
    </source>
</reference>
<keyword evidence="1" id="KW-1133">Transmembrane helix</keyword>
<dbReference type="Proteomes" id="UP000181936">
    <property type="component" value="Chromosome"/>
</dbReference>
<name>A0A1L3MPP6_9BACI</name>
<dbReference type="InterPro" id="IPR010897">
    <property type="entry name" value="Spore_II_P"/>
</dbReference>
<proteinExistence type="predicted"/>
<feature type="transmembrane region" description="Helical" evidence="1">
    <location>
        <begin position="24"/>
        <end position="45"/>
    </location>
</feature>
<keyword evidence="1" id="KW-0812">Transmembrane</keyword>
<keyword evidence="3" id="KW-1185">Reference proteome</keyword>
<dbReference type="SUPFAM" id="SSF53187">
    <property type="entry name" value="Zn-dependent exopeptidases"/>
    <property type="match status" value="1"/>
</dbReference>
<dbReference type="NCBIfam" id="TIGR02867">
    <property type="entry name" value="spore_II_P"/>
    <property type="match status" value="1"/>
</dbReference>
<dbReference type="AlphaFoldDB" id="A0A1L3MPP6"/>
<evidence type="ECO:0000313" key="2">
    <source>
        <dbReference type="EMBL" id="APH04320.1"/>
    </source>
</evidence>
<dbReference type="KEGG" id="bwh:A9C19_05935"/>
<dbReference type="OrthoDB" id="1633470at2"/>
<evidence type="ECO:0000256" key="1">
    <source>
        <dbReference type="SAM" id="Phobius"/>
    </source>
</evidence>
<dbReference type="Pfam" id="PF07454">
    <property type="entry name" value="SpoIIP"/>
    <property type="match status" value="1"/>
</dbReference>
<protein>
    <submittedName>
        <fullName evidence="2">Stage II sporulation protein P</fullName>
    </submittedName>
</protein>
<gene>
    <name evidence="2" type="ORF">A9C19_05935</name>
</gene>
<organism evidence="2 3">
    <name type="scientific">Bacillus weihaiensis</name>
    <dbReference type="NCBI Taxonomy" id="1547283"/>
    <lineage>
        <taxon>Bacteria</taxon>
        <taxon>Bacillati</taxon>
        <taxon>Bacillota</taxon>
        <taxon>Bacilli</taxon>
        <taxon>Bacillales</taxon>
        <taxon>Bacillaceae</taxon>
        <taxon>Bacillus</taxon>
    </lineage>
</organism>
<keyword evidence="1" id="KW-0472">Membrane</keyword>